<evidence type="ECO:0000313" key="1">
    <source>
        <dbReference type="EMBL" id="PWN50629.1"/>
    </source>
</evidence>
<reference evidence="1 2" key="1">
    <citation type="journal article" date="2018" name="Mol. Biol. Evol.">
        <title>Broad Genomic Sampling Reveals a Smut Pathogenic Ancestry of the Fungal Clade Ustilaginomycotina.</title>
        <authorList>
            <person name="Kijpornyongpan T."/>
            <person name="Mondo S.J."/>
            <person name="Barry K."/>
            <person name="Sandor L."/>
            <person name="Lee J."/>
            <person name="Lipzen A."/>
            <person name="Pangilinan J."/>
            <person name="LaButti K."/>
            <person name="Hainaut M."/>
            <person name="Henrissat B."/>
            <person name="Grigoriev I.V."/>
            <person name="Spatafora J.W."/>
            <person name="Aime M.C."/>
        </authorList>
    </citation>
    <scope>NUCLEOTIDE SEQUENCE [LARGE SCALE GENOMIC DNA]</scope>
    <source>
        <strain evidence="1 2">SA 807</strain>
    </source>
</reference>
<dbReference type="Proteomes" id="UP000245626">
    <property type="component" value="Unassembled WGS sequence"/>
</dbReference>
<proteinExistence type="predicted"/>
<sequence>MAVSRYILAPLSGAFVATTLFYTFSHGISSTTQQTLLTLRGANHQLRDLDPDDWDKRGVRKVSDQGLQPAYQPPRNLTLAEEIKGRWNEQVLSAARAVTEANYYELVANGFSSGRKIFDKLGGESVPSTVVDAGSNAKEFASGLVSSAGANLREGLDSSLESVKQAAEEQKASSPGLASRSFGERLSSALRGSRDAAGKVKDQVEDKKGPGLGKLGDTSRSETYYLGQGTSLR</sequence>
<name>A0ACD0NXU8_9BASI</name>
<dbReference type="EMBL" id="KZ819913">
    <property type="protein sequence ID" value="PWN50629.1"/>
    <property type="molecule type" value="Genomic_DNA"/>
</dbReference>
<organism evidence="1 2">
    <name type="scientific">Violaceomyces palustris</name>
    <dbReference type="NCBI Taxonomy" id="1673888"/>
    <lineage>
        <taxon>Eukaryota</taxon>
        <taxon>Fungi</taxon>
        <taxon>Dikarya</taxon>
        <taxon>Basidiomycota</taxon>
        <taxon>Ustilaginomycotina</taxon>
        <taxon>Ustilaginomycetes</taxon>
        <taxon>Violaceomycetales</taxon>
        <taxon>Violaceomycetaceae</taxon>
        <taxon>Violaceomyces</taxon>
    </lineage>
</organism>
<evidence type="ECO:0000313" key="2">
    <source>
        <dbReference type="Proteomes" id="UP000245626"/>
    </source>
</evidence>
<protein>
    <submittedName>
        <fullName evidence="1">Uncharacterized protein</fullName>
    </submittedName>
</protein>
<keyword evidence="2" id="KW-1185">Reference proteome</keyword>
<accession>A0ACD0NXU8</accession>
<gene>
    <name evidence="1" type="ORF">IE53DRAFT_343770</name>
</gene>